<sequence>MKYSRISLKPKKKLQVRSRCLLLRSQSRYTNDQSRARQEPWKMVDSFLKDTKGGSKALEQASVRLQAIDKCGVPGKYKVLWLQFVFIPKLLWPLLVLRSAPQLWNQ</sequence>
<comment type="caution">
    <text evidence="1">The sequence shown here is derived from an EMBL/GenBank/DDBJ whole genome shotgun (WGS) entry which is preliminary data.</text>
</comment>
<organism evidence="1 2">
    <name type="scientific">Plakobranchus ocellatus</name>
    <dbReference type="NCBI Taxonomy" id="259542"/>
    <lineage>
        <taxon>Eukaryota</taxon>
        <taxon>Metazoa</taxon>
        <taxon>Spiralia</taxon>
        <taxon>Lophotrochozoa</taxon>
        <taxon>Mollusca</taxon>
        <taxon>Gastropoda</taxon>
        <taxon>Heterobranchia</taxon>
        <taxon>Euthyneura</taxon>
        <taxon>Panpulmonata</taxon>
        <taxon>Sacoglossa</taxon>
        <taxon>Placobranchoidea</taxon>
        <taxon>Plakobranchidae</taxon>
        <taxon>Plakobranchus</taxon>
    </lineage>
</organism>
<keyword evidence="1" id="KW-0695">RNA-directed DNA polymerase</keyword>
<accession>A0AAV3ZTP5</accession>
<keyword evidence="1" id="KW-0808">Transferase</keyword>
<dbReference type="Proteomes" id="UP000735302">
    <property type="component" value="Unassembled WGS sequence"/>
</dbReference>
<name>A0AAV3ZTP5_9GAST</name>
<gene>
    <name evidence="1" type="ORF">PoB_002498000</name>
</gene>
<proteinExistence type="predicted"/>
<keyword evidence="2" id="KW-1185">Reference proteome</keyword>
<dbReference type="EMBL" id="BLXT01002860">
    <property type="protein sequence ID" value="GFN98474.1"/>
    <property type="molecule type" value="Genomic_DNA"/>
</dbReference>
<reference evidence="1 2" key="1">
    <citation type="journal article" date="2021" name="Elife">
        <title>Chloroplast acquisition without the gene transfer in kleptoplastic sea slugs, Plakobranchus ocellatus.</title>
        <authorList>
            <person name="Maeda T."/>
            <person name="Takahashi S."/>
            <person name="Yoshida T."/>
            <person name="Shimamura S."/>
            <person name="Takaki Y."/>
            <person name="Nagai Y."/>
            <person name="Toyoda A."/>
            <person name="Suzuki Y."/>
            <person name="Arimoto A."/>
            <person name="Ishii H."/>
            <person name="Satoh N."/>
            <person name="Nishiyama T."/>
            <person name="Hasebe M."/>
            <person name="Maruyama T."/>
            <person name="Minagawa J."/>
            <person name="Obokata J."/>
            <person name="Shigenobu S."/>
        </authorList>
    </citation>
    <scope>NUCLEOTIDE SEQUENCE [LARGE SCALE GENOMIC DNA]</scope>
</reference>
<evidence type="ECO:0000313" key="2">
    <source>
        <dbReference type="Proteomes" id="UP000735302"/>
    </source>
</evidence>
<dbReference type="GO" id="GO:0003964">
    <property type="term" value="F:RNA-directed DNA polymerase activity"/>
    <property type="evidence" value="ECO:0007669"/>
    <property type="project" value="UniProtKB-KW"/>
</dbReference>
<protein>
    <submittedName>
        <fullName evidence="1">Reverse transcriptase</fullName>
    </submittedName>
</protein>
<dbReference type="AlphaFoldDB" id="A0AAV3ZTP5"/>
<keyword evidence="1" id="KW-0548">Nucleotidyltransferase</keyword>
<evidence type="ECO:0000313" key="1">
    <source>
        <dbReference type="EMBL" id="GFN98474.1"/>
    </source>
</evidence>